<dbReference type="AlphaFoldDB" id="A0AAF0FFK6"/>
<organism evidence="2 3">
    <name type="scientific">Malassezia psittaci</name>
    <dbReference type="NCBI Taxonomy" id="1821823"/>
    <lineage>
        <taxon>Eukaryota</taxon>
        <taxon>Fungi</taxon>
        <taxon>Dikarya</taxon>
        <taxon>Basidiomycota</taxon>
        <taxon>Ustilaginomycotina</taxon>
        <taxon>Malasseziomycetes</taxon>
        <taxon>Malasseziales</taxon>
        <taxon>Malasseziaceae</taxon>
        <taxon>Malassezia</taxon>
    </lineage>
</organism>
<dbReference type="PANTHER" id="PTHR45348">
    <property type="entry name" value="HYPOTHETICAL OXIDOREDUCTASE (EUROFUNG)"/>
    <property type="match status" value="1"/>
</dbReference>
<dbReference type="Gene3D" id="3.40.50.720">
    <property type="entry name" value="NAD(P)-binding Rossmann-like Domain"/>
    <property type="match status" value="1"/>
</dbReference>
<dbReference type="Gene3D" id="3.90.180.10">
    <property type="entry name" value="Medium-chain alcohol dehydrogenases, catalytic domain"/>
    <property type="match status" value="1"/>
</dbReference>
<feature type="domain" description="Enoyl reductase (ER)" evidence="1">
    <location>
        <begin position="19"/>
        <end position="279"/>
    </location>
</feature>
<dbReference type="SUPFAM" id="SSF51735">
    <property type="entry name" value="NAD(P)-binding Rossmann-fold domains"/>
    <property type="match status" value="1"/>
</dbReference>
<proteinExistence type="predicted"/>
<dbReference type="InterPro" id="IPR013154">
    <property type="entry name" value="ADH-like_N"/>
</dbReference>
<evidence type="ECO:0000313" key="3">
    <source>
        <dbReference type="Proteomes" id="UP001214628"/>
    </source>
</evidence>
<dbReference type="PANTHER" id="PTHR45348:SF2">
    <property type="entry name" value="ZINC-TYPE ALCOHOL DEHYDROGENASE-LIKE PROTEIN C2E1P3.01"/>
    <property type="match status" value="1"/>
</dbReference>
<dbReference type="EMBL" id="CP118377">
    <property type="protein sequence ID" value="WFD43763.1"/>
    <property type="molecule type" value="Genomic_DNA"/>
</dbReference>
<gene>
    <name evidence="2" type="ORF">MPSI1_002427</name>
</gene>
<dbReference type="InterPro" id="IPR047122">
    <property type="entry name" value="Trans-enoyl_RdTase-like"/>
</dbReference>
<dbReference type="InterPro" id="IPR011032">
    <property type="entry name" value="GroES-like_sf"/>
</dbReference>
<name>A0AAF0FFK6_9BASI</name>
<dbReference type="SUPFAM" id="SSF50129">
    <property type="entry name" value="GroES-like"/>
    <property type="match status" value="1"/>
</dbReference>
<reference evidence="2" key="1">
    <citation type="submission" date="2023-02" db="EMBL/GenBank/DDBJ databases">
        <title>Mating type loci evolution in Malassezia.</title>
        <authorList>
            <person name="Coelho M.A."/>
        </authorList>
    </citation>
    <scope>NUCLEOTIDE SEQUENCE</scope>
    <source>
        <strain evidence="2">CBS 14136</strain>
    </source>
</reference>
<dbReference type="Proteomes" id="UP001214628">
    <property type="component" value="Chromosome 3"/>
</dbReference>
<keyword evidence="3" id="KW-1185">Reference proteome</keyword>
<dbReference type="SMART" id="SM00829">
    <property type="entry name" value="PKS_ER"/>
    <property type="match status" value="1"/>
</dbReference>
<dbReference type="GO" id="GO:0016651">
    <property type="term" value="F:oxidoreductase activity, acting on NAD(P)H"/>
    <property type="evidence" value="ECO:0007669"/>
    <property type="project" value="InterPro"/>
</dbReference>
<dbReference type="Pfam" id="PF08240">
    <property type="entry name" value="ADH_N"/>
    <property type="match status" value="1"/>
</dbReference>
<dbReference type="InterPro" id="IPR013149">
    <property type="entry name" value="ADH-like_C"/>
</dbReference>
<dbReference type="Pfam" id="PF00107">
    <property type="entry name" value="ADH_zinc_N"/>
    <property type="match status" value="1"/>
</dbReference>
<accession>A0AAF0FFK6</accession>
<sequence>MPSADIPQKMTALVVQDKGEAEIEHVDTPNPPEGGVLVKIQNVALNPTDWKHLDWVGAKGAIVGSDFCGTIVDDCNETQTGMPAGTRVAGMVRGGYQKGVGAFAEYVSTYPATLIKVPDNVPSEEAAGLGVGGFTSYCCLFQDKHLNLPAPSASLSKLPEVDSSKKLLIWSGSTSVGQFAIQFARAAGFYVIVTASSKHEQYLKGLGAQEVYDYKQSDAADKIAEKHPDIVYALDTYSVAESQAGCARALTKSQSSTLTTILPPSEEVSKVNDKVKVTFFLGYTLAGQEFEFFGKTFSKEYCQEDQKFLISTVKSSVFTNFLQNKLLKCNRTSPQSGGLGAIHFGFDRMRKGEVSCEKLTYQVA</sequence>
<dbReference type="InterPro" id="IPR020843">
    <property type="entry name" value="ER"/>
</dbReference>
<protein>
    <recommendedName>
        <fullName evidence="1">Enoyl reductase (ER) domain-containing protein</fullName>
    </recommendedName>
</protein>
<evidence type="ECO:0000313" key="2">
    <source>
        <dbReference type="EMBL" id="WFD43763.1"/>
    </source>
</evidence>
<evidence type="ECO:0000259" key="1">
    <source>
        <dbReference type="SMART" id="SM00829"/>
    </source>
</evidence>
<dbReference type="CDD" id="cd08249">
    <property type="entry name" value="enoyl_reductase_like"/>
    <property type="match status" value="1"/>
</dbReference>
<dbReference type="InterPro" id="IPR036291">
    <property type="entry name" value="NAD(P)-bd_dom_sf"/>
</dbReference>